<protein>
    <recommendedName>
        <fullName evidence="1">Transketolase N-terminal domain-containing protein</fullName>
    </recommendedName>
</protein>
<evidence type="ECO:0000313" key="2">
    <source>
        <dbReference type="EMBL" id="TPI01581.1"/>
    </source>
</evidence>
<dbReference type="RefSeq" id="WP_140701195.1">
    <property type="nucleotide sequence ID" value="NZ_VFSY01000025.1"/>
</dbReference>
<dbReference type="AlphaFoldDB" id="A0A502M280"/>
<proteinExistence type="predicted"/>
<dbReference type="Pfam" id="PF00456">
    <property type="entry name" value="Transketolase_N"/>
    <property type="match status" value="1"/>
</dbReference>
<evidence type="ECO:0000259" key="1">
    <source>
        <dbReference type="Pfam" id="PF00456"/>
    </source>
</evidence>
<dbReference type="InterPro" id="IPR029061">
    <property type="entry name" value="THDP-binding"/>
</dbReference>
<evidence type="ECO:0000313" key="3">
    <source>
        <dbReference type="Proteomes" id="UP000317904"/>
    </source>
</evidence>
<reference evidence="2 3" key="1">
    <citation type="submission" date="2019-06" db="EMBL/GenBank/DDBJ databases">
        <title>A comparative genomics study of ostrich specific Mycoplasmas.</title>
        <authorList>
            <person name="Botes A."/>
            <person name="Nel T."/>
        </authorList>
    </citation>
    <scope>NUCLEOTIDE SEQUENCE [LARGE SCALE GENOMIC DNA]</scope>
    <source>
        <strain evidence="2 3">Ms01</strain>
    </source>
</reference>
<gene>
    <name evidence="2" type="ORF">FJM01_02370</name>
</gene>
<organism evidence="2 3">
    <name type="scientific">Mycoplasma struthionis</name>
    <dbReference type="NCBI Taxonomy" id="538220"/>
    <lineage>
        <taxon>Bacteria</taxon>
        <taxon>Bacillati</taxon>
        <taxon>Mycoplasmatota</taxon>
        <taxon>Mollicutes</taxon>
        <taxon>Mycoplasmataceae</taxon>
        <taxon>Mycoplasma</taxon>
    </lineage>
</organism>
<dbReference type="InterPro" id="IPR005474">
    <property type="entry name" value="Transketolase_N"/>
</dbReference>
<dbReference type="EMBL" id="VFSY01000025">
    <property type="protein sequence ID" value="TPI01581.1"/>
    <property type="molecule type" value="Genomic_DNA"/>
</dbReference>
<dbReference type="Proteomes" id="UP000317904">
    <property type="component" value="Unassembled WGS sequence"/>
</dbReference>
<accession>A0A502M280</accession>
<comment type="caution">
    <text evidence="2">The sequence shown here is derived from an EMBL/GenBank/DDBJ whole genome shotgun (WGS) entry which is preliminary data.</text>
</comment>
<feature type="domain" description="Transketolase N-terminal" evidence="1">
    <location>
        <begin position="9"/>
        <end position="88"/>
    </location>
</feature>
<sequence length="102" mass="11933">MKINKKFNERAIDNLKVNALALAKELINDAPNSIISSAKIFHSLYFYHLNYDFQNPNWMNRDRLILSSADSIFLHYSILNFLGYLDLKDGKQETKKLTLFSF</sequence>
<name>A0A502M280_9MOLU</name>
<dbReference type="SUPFAM" id="SSF52518">
    <property type="entry name" value="Thiamin diphosphate-binding fold (THDP-binding)"/>
    <property type="match status" value="1"/>
</dbReference>
<dbReference type="Gene3D" id="3.40.50.970">
    <property type="match status" value="1"/>
</dbReference>